<dbReference type="Proteomes" id="UP000242849">
    <property type="component" value="Unassembled WGS sequence"/>
</dbReference>
<sequence length="169" mass="18183">MSWLRVIPAWGWLLLALALVGGVQQIRVVAAGLETTEVLAELANYRTEVAERDRRAAMAALTETKRRQQAAEGVEKDAQGKLGQAQGDAARAGDALQRLQQRYAEAEQRARQCGNTITDQLSAAAEAEARMRAELLGRLGAAAGLYAATADDNRVRGQACEASYDSLTQ</sequence>
<evidence type="ECO:0000313" key="2">
    <source>
        <dbReference type="EMBL" id="SEC74969.1"/>
    </source>
</evidence>
<dbReference type="RefSeq" id="WP_090378345.1">
    <property type="nucleotide sequence ID" value="NZ_FNSC01000001.1"/>
</dbReference>
<accession>A0A1H4V1N9</accession>
<name>A0A1H4V1N9_PSEAG</name>
<dbReference type="Pfam" id="PF10721">
    <property type="entry name" value="DUF2514"/>
    <property type="match status" value="1"/>
</dbReference>
<feature type="compositionally biased region" description="Low complexity" evidence="1">
    <location>
        <begin position="82"/>
        <end position="93"/>
    </location>
</feature>
<protein>
    <recommendedName>
        <fullName evidence="4">DUF2514 domain-containing protein</fullName>
    </recommendedName>
</protein>
<evidence type="ECO:0000256" key="1">
    <source>
        <dbReference type="SAM" id="MobiDB-lite"/>
    </source>
</evidence>
<dbReference type="InterPro" id="IPR019659">
    <property type="entry name" value="DUF2514"/>
</dbReference>
<dbReference type="AlphaFoldDB" id="A0A1H4V1N9"/>
<dbReference type="EMBL" id="FNSC01000001">
    <property type="protein sequence ID" value="SEC74969.1"/>
    <property type="molecule type" value="Genomic_DNA"/>
</dbReference>
<organism evidence="2 3">
    <name type="scientific">Pseudomonas anguilliseptica</name>
    <dbReference type="NCBI Taxonomy" id="53406"/>
    <lineage>
        <taxon>Bacteria</taxon>
        <taxon>Pseudomonadati</taxon>
        <taxon>Pseudomonadota</taxon>
        <taxon>Gammaproteobacteria</taxon>
        <taxon>Pseudomonadales</taxon>
        <taxon>Pseudomonadaceae</taxon>
        <taxon>Pseudomonas</taxon>
    </lineage>
</organism>
<gene>
    <name evidence="2" type="ORF">SAMN05421553_1379</name>
</gene>
<reference evidence="3" key="1">
    <citation type="submission" date="2016-10" db="EMBL/GenBank/DDBJ databases">
        <authorList>
            <person name="Varghese N."/>
            <person name="Submissions S."/>
        </authorList>
    </citation>
    <scope>NUCLEOTIDE SEQUENCE [LARGE SCALE GENOMIC DNA]</scope>
    <source>
        <strain evidence="3">DSM 12111</strain>
    </source>
</reference>
<dbReference type="OrthoDB" id="6892106at2"/>
<evidence type="ECO:0000313" key="3">
    <source>
        <dbReference type="Proteomes" id="UP000242849"/>
    </source>
</evidence>
<evidence type="ECO:0008006" key="4">
    <source>
        <dbReference type="Google" id="ProtNLM"/>
    </source>
</evidence>
<proteinExistence type="predicted"/>
<feature type="region of interest" description="Disordered" evidence="1">
    <location>
        <begin position="62"/>
        <end position="93"/>
    </location>
</feature>
<dbReference type="STRING" id="53406.SAMN05421553_1379"/>
<keyword evidence="3" id="KW-1185">Reference proteome</keyword>